<dbReference type="Proteomes" id="UP000790709">
    <property type="component" value="Unassembled WGS sequence"/>
</dbReference>
<keyword evidence="2" id="KW-1185">Reference proteome</keyword>
<protein>
    <submittedName>
        <fullName evidence="1">Uncharacterized protein</fullName>
    </submittedName>
</protein>
<comment type="caution">
    <text evidence="1">The sequence shown here is derived from an EMBL/GenBank/DDBJ whole genome shotgun (WGS) entry which is preliminary data.</text>
</comment>
<evidence type="ECO:0000313" key="1">
    <source>
        <dbReference type="EMBL" id="KAH7919316.1"/>
    </source>
</evidence>
<sequence>MDQDVASPERRVRFASQQGVVIIEPTEEEEETIESSEDEQPFRTGPGGVKFSLSGRQLFGQEGTVQVDPTYRHDRRAARLLARKPTEPLDDDANKENDEHLGSVEVNGSSFDVILRPRRSARLALPRPSQMQQPAWGPIAAVTGPVRSPKKTFRRRLGPYGTVLIDPVTFRELTPC</sequence>
<accession>A0ACB8B0W3</accession>
<evidence type="ECO:0000313" key="2">
    <source>
        <dbReference type="Proteomes" id="UP000790709"/>
    </source>
</evidence>
<gene>
    <name evidence="1" type="ORF">BV22DRAFT_1041043</name>
</gene>
<reference evidence="1" key="1">
    <citation type="journal article" date="2021" name="New Phytol.">
        <title>Evolutionary innovations through gain and loss of genes in the ectomycorrhizal Boletales.</title>
        <authorList>
            <person name="Wu G."/>
            <person name="Miyauchi S."/>
            <person name="Morin E."/>
            <person name="Kuo A."/>
            <person name="Drula E."/>
            <person name="Varga T."/>
            <person name="Kohler A."/>
            <person name="Feng B."/>
            <person name="Cao Y."/>
            <person name="Lipzen A."/>
            <person name="Daum C."/>
            <person name="Hundley H."/>
            <person name="Pangilinan J."/>
            <person name="Johnson J."/>
            <person name="Barry K."/>
            <person name="LaButti K."/>
            <person name="Ng V."/>
            <person name="Ahrendt S."/>
            <person name="Min B."/>
            <person name="Choi I.G."/>
            <person name="Park H."/>
            <person name="Plett J.M."/>
            <person name="Magnuson J."/>
            <person name="Spatafora J.W."/>
            <person name="Nagy L.G."/>
            <person name="Henrissat B."/>
            <person name="Grigoriev I.V."/>
            <person name="Yang Z.L."/>
            <person name="Xu J."/>
            <person name="Martin F.M."/>
        </authorList>
    </citation>
    <scope>NUCLEOTIDE SEQUENCE</scope>
    <source>
        <strain evidence="1">KUC20120723A-06</strain>
    </source>
</reference>
<name>A0ACB8B0W3_9AGAM</name>
<proteinExistence type="predicted"/>
<dbReference type="EMBL" id="MU266672">
    <property type="protein sequence ID" value="KAH7919316.1"/>
    <property type="molecule type" value="Genomic_DNA"/>
</dbReference>
<organism evidence="1 2">
    <name type="scientific">Leucogyrophana mollusca</name>
    <dbReference type="NCBI Taxonomy" id="85980"/>
    <lineage>
        <taxon>Eukaryota</taxon>
        <taxon>Fungi</taxon>
        <taxon>Dikarya</taxon>
        <taxon>Basidiomycota</taxon>
        <taxon>Agaricomycotina</taxon>
        <taxon>Agaricomycetes</taxon>
        <taxon>Agaricomycetidae</taxon>
        <taxon>Boletales</taxon>
        <taxon>Boletales incertae sedis</taxon>
        <taxon>Leucogyrophana</taxon>
    </lineage>
</organism>